<evidence type="ECO:0000313" key="3">
    <source>
        <dbReference type="Proteomes" id="UP000694864"/>
    </source>
</evidence>
<dbReference type="PANTHER" id="PTHR14969">
    <property type="entry name" value="SPHINGOSINE-1-PHOSPHATE PHOSPHOHYDROLASE"/>
    <property type="match status" value="1"/>
</dbReference>
<dbReference type="PANTHER" id="PTHR14969:SF13">
    <property type="entry name" value="AT30094P"/>
    <property type="match status" value="1"/>
</dbReference>
<dbReference type="Pfam" id="PF01569">
    <property type="entry name" value="PAP2"/>
    <property type="match status" value="1"/>
</dbReference>
<evidence type="ECO:0000313" key="5">
    <source>
        <dbReference type="RefSeq" id="XP_010439316.1"/>
    </source>
</evidence>
<dbReference type="SUPFAM" id="SSF48317">
    <property type="entry name" value="Acid phosphatase/Vanadium-dependent haloperoxidase"/>
    <property type="match status" value="1"/>
</dbReference>
<reference evidence="3" key="2">
    <citation type="journal article" date="2014" name="Nat. Commun.">
        <title>The emerging biofuel crop Camelina sativa retains a highly undifferentiated hexaploid genome structure.</title>
        <authorList>
            <person name="Kagale S."/>
            <person name="Koh C."/>
            <person name="Nixon J."/>
            <person name="Bollina V."/>
            <person name="Clarke W.E."/>
            <person name="Tuteja R."/>
            <person name="Spillane C."/>
            <person name="Robinson S.J."/>
            <person name="Links M.G."/>
            <person name="Clarke C."/>
            <person name="Higgins E.E."/>
            <person name="Huebert T."/>
            <person name="Sharpe A.G."/>
            <person name="Parkin I.A."/>
        </authorList>
    </citation>
    <scope>NUCLEOTIDE SEQUENCE [LARGE SCALE GENOMIC DNA]</scope>
    <source>
        <strain evidence="3">r\DH55</strain>
    </source>
</reference>
<gene>
    <name evidence="4 5 6" type="primary">LOC104722788</name>
</gene>
<dbReference type="Proteomes" id="UP000694864">
    <property type="component" value="Chromosome 11"/>
</dbReference>
<name>A0ABM0UCX1_CAMSA</name>
<reference evidence="4 5" key="3">
    <citation type="submission" date="2025-05" db="UniProtKB">
        <authorList>
            <consortium name="RefSeq"/>
        </authorList>
    </citation>
    <scope>IDENTIFICATION</scope>
    <source>
        <tissue evidence="4 5">Leaf</tissue>
    </source>
</reference>
<dbReference type="RefSeq" id="XP_010439315.1">
    <property type="nucleotide sequence ID" value="XM_010441013.2"/>
</dbReference>
<dbReference type="GeneID" id="104722788"/>
<dbReference type="Gene3D" id="1.20.144.10">
    <property type="entry name" value="Phosphatidic acid phosphatase type 2/haloperoxidase"/>
    <property type="match status" value="1"/>
</dbReference>
<feature type="transmembrane region" description="Helical" evidence="1">
    <location>
        <begin position="65"/>
        <end position="87"/>
    </location>
</feature>
<feature type="domain" description="Phosphatidic acid phosphatase type 2/haloperoxidase" evidence="2">
    <location>
        <begin position="66"/>
        <end position="201"/>
    </location>
</feature>
<organism evidence="3 4">
    <name type="scientific">Camelina sativa</name>
    <name type="common">False flax</name>
    <name type="synonym">Myagrum sativum</name>
    <dbReference type="NCBI Taxonomy" id="90675"/>
    <lineage>
        <taxon>Eukaryota</taxon>
        <taxon>Viridiplantae</taxon>
        <taxon>Streptophyta</taxon>
        <taxon>Embryophyta</taxon>
        <taxon>Tracheophyta</taxon>
        <taxon>Spermatophyta</taxon>
        <taxon>Magnoliopsida</taxon>
        <taxon>eudicotyledons</taxon>
        <taxon>Gunneridae</taxon>
        <taxon>Pentapetalae</taxon>
        <taxon>rosids</taxon>
        <taxon>malvids</taxon>
        <taxon>Brassicales</taxon>
        <taxon>Brassicaceae</taxon>
        <taxon>Camelineae</taxon>
        <taxon>Camelina</taxon>
    </lineage>
</organism>
<dbReference type="SMART" id="SM00014">
    <property type="entry name" value="acidPPc"/>
    <property type="match status" value="1"/>
</dbReference>
<evidence type="ECO:0000259" key="2">
    <source>
        <dbReference type="SMART" id="SM00014"/>
    </source>
</evidence>
<dbReference type="RefSeq" id="XP_010439317.1">
    <property type="nucleotide sequence ID" value="XM_010441015.2"/>
</dbReference>
<reference evidence="3" key="1">
    <citation type="journal article" date="1997" name="Nucleic Acids Res.">
        <title>tRNAscan-SE: a program for improved detection of transfer RNA genes in genomic sequence.</title>
        <authorList>
            <person name="Lowe T.M."/>
            <person name="Eddy S.R."/>
        </authorList>
    </citation>
    <scope>NUCLEOTIDE SEQUENCE [LARGE SCALE GENOMIC DNA]</scope>
    <source>
        <strain evidence="3">r\DH55</strain>
    </source>
</reference>
<accession>A0ABM0UCX1</accession>
<dbReference type="InterPro" id="IPR036938">
    <property type="entry name" value="PAP2/HPO_sf"/>
</dbReference>
<evidence type="ECO:0000313" key="6">
    <source>
        <dbReference type="RefSeq" id="XP_010439317.1"/>
    </source>
</evidence>
<protein>
    <submittedName>
        <fullName evidence="4 5">Probable lipid phosphate phosphatase beta isoform X1</fullName>
    </submittedName>
</protein>
<evidence type="ECO:0000256" key="1">
    <source>
        <dbReference type="SAM" id="Phobius"/>
    </source>
</evidence>
<proteinExistence type="predicted"/>
<keyword evidence="1" id="KW-0812">Transmembrane</keyword>
<dbReference type="InterPro" id="IPR000326">
    <property type="entry name" value="PAP2/HPO"/>
</dbReference>
<evidence type="ECO:0000313" key="4">
    <source>
        <dbReference type="RefSeq" id="XP_010439315.1"/>
    </source>
</evidence>
<keyword evidence="1" id="KW-1133">Transmembrane helix</keyword>
<dbReference type="RefSeq" id="XP_010439316.1">
    <property type="nucleotide sequence ID" value="XM_010441014.2"/>
</dbReference>
<feature type="transmembrane region" description="Helical" evidence="1">
    <location>
        <begin position="160"/>
        <end position="180"/>
    </location>
</feature>
<keyword evidence="3" id="KW-1185">Reference proteome</keyword>
<keyword evidence="1" id="KW-0472">Membrane</keyword>
<feature type="transmembrane region" description="Helical" evidence="1">
    <location>
        <begin position="186"/>
        <end position="204"/>
    </location>
</feature>
<sequence length="281" mass="31286">MSPSTAAIFVGPILAVDAAVSRAIHTAAKPSLPPFLLLFLEISADFRFSFPVSLSLLLSPPLRSFLVPFLLGLLFDLIFVGLVKLIFRRARPAYNHPSMSAAVSADHYSFPSGHASRVFFVAASVHFFSAVVEAPTVGPTYSFLDGWIRDHNDGVVKGEVVVAVWIWATLTAVSRILLGRHYVHDVAAGACLGILEALFALRFLRFDELIFGRLFRYRQKENRCYISQESYYLFQPMPSLCWIYTLASSVTGDACEIGPTLQYVRGCLLRSWSKLGGRYYF</sequence>